<dbReference type="OrthoDB" id="7391233at2"/>
<dbReference type="AlphaFoldDB" id="A0A4Q2ITA3"/>
<evidence type="ECO:0000313" key="1">
    <source>
        <dbReference type="EMBL" id="RXZ31598.1"/>
    </source>
</evidence>
<name>A0A4Q2ITA3_9SPHN</name>
<evidence type="ECO:0000313" key="2">
    <source>
        <dbReference type="Proteomes" id="UP000292347"/>
    </source>
</evidence>
<organism evidence="1 2">
    <name type="scientific">Sphingomonas desiccabilis</name>
    <dbReference type="NCBI Taxonomy" id="429134"/>
    <lineage>
        <taxon>Bacteria</taxon>
        <taxon>Pseudomonadati</taxon>
        <taxon>Pseudomonadota</taxon>
        <taxon>Alphaproteobacteria</taxon>
        <taxon>Sphingomonadales</taxon>
        <taxon>Sphingomonadaceae</taxon>
        <taxon>Sphingomonas</taxon>
    </lineage>
</organism>
<sequence length="134" mass="14169">MAKWMLMAAIGLAAPVLGLSAPAVAQNAAQNGVLVIYGNDKCPTNANGEEIVVCVRRGEEERFRIPKELRTTEASPDQQSWAVRQQSALEAGATGIGTCSTVGAGGQSGCFVQNANRWKAERRAARAEAERSVP</sequence>
<protein>
    <submittedName>
        <fullName evidence="1">Uncharacterized protein</fullName>
    </submittedName>
</protein>
<dbReference type="EMBL" id="SDPT01000002">
    <property type="protein sequence ID" value="RXZ31598.1"/>
    <property type="molecule type" value="Genomic_DNA"/>
</dbReference>
<dbReference type="RefSeq" id="WP_129341838.1">
    <property type="nucleotide sequence ID" value="NZ_JACIDD010000002.1"/>
</dbReference>
<comment type="caution">
    <text evidence="1">The sequence shown here is derived from an EMBL/GenBank/DDBJ whole genome shotgun (WGS) entry which is preliminary data.</text>
</comment>
<keyword evidence="2" id="KW-1185">Reference proteome</keyword>
<dbReference type="Proteomes" id="UP000292347">
    <property type="component" value="Unassembled WGS sequence"/>
</dbReference>
<accession>A0A4Q2ITA3</accession>
<gene>
    <name evidence="1" type="ORF">EO081_10200</name>
</gene>
<reference evidence="1 2" key="1">
    <citation type="submission" date="2019-01" db="EMBL/GenBank/DDBJ databases">
        <title>Sphingomonas mucosissima sp. nov. and Sphingomonas desiccabilis sp. nov., from biological soil crusts in the Colorado Plateau, USA.</title>
        <authorList>
            <person name="Zhu D."/>
        </authorList>
    </citation>
    <scope>NUCLEOTIDE SEQUENCE [LARGE SCALE GENOMIC DNA]</scope>
    <source>
        <strain evidence="1 2">CP1D</strain>
    </source>
</reference>
<proteinExistence type="predicted"/>